<evidence type="ECO:0000256" key="2">
    <source>
        <dbReference type="ARBA" id="ARBA00022729"/>
    </source>
</evidence>
<comment type="caution">
    <text evidence="7">The sequence shown here is derived from an EMBL/GenBank/DDBJ whole genome shotgun (WGS) entry which is preliminary data.</text>
</comment>
<keyword evidence="4" id="KW-0326">Glycosidase</keyword>
<keyword evidence="2" id="KW-0732">Signal</keyword>
<dbReference type="PROSITE" id="PS51762">
    <property type="entry name" value="GH16_2"/>
    <property type="match status" value="1"/>
</dbReference>
<feature type="domain" description="GH16" evidence="6">
    <location>
        <begin position="1"/>
        <end position="271"/>
    </location>
</feature>
<comment type="similarity">
    <text evidence="1">Belongs to the glycosyl hydrolase 16 family.</text>
</comment>
<evidence type="ECO:0000259" key="6">
    <source>
        <dbReference type="PROSITE" id="PS51762"/>
    </source>
</evidence>
<organism evidence="7 8">
    <name type="scientific">Catenovulum maritimum</name>
    <dbReference type="NCBI Taxonomy" id="1513271"/>
    <lineage>
        <taxon>Bacteria</taxon>
        <taxon>Pseudomonadati</taxon>
        <taxon>Pseudomonadota</taxon>
        <taxon>Gammaproteobacteria</taxon>
        <taxon>Alteromonadales</taxon>
        <taxon>Alteromonadaceae</taxon>
        <taxon>Catenovulum</taxon>
    </lineage>
</organism>
<dbReference type="InterPro" id="IPR000757">
    <property type="entry name" value="Beta-glucanase-like"/>
</dbReference>
<dbReference type="SUPFAM" id="SSF49899">
    <property type="entry name" value="Concanavalin A-like lectins/glucanases"/>
    <property type="match status" value="1"/>
</dbReference>
<keyword evidence="3 7" id="KW-0378">Hydrolase</keyword>
<evidence type="ECO:0000256" key="1">
    <source>
        <dbReference type="ARBA" id="ARBA00006865"/>
    </source>
</evidence>
<evidence type="ECO:0000313" key="8">
    <source>
        <dbReference type="Proteomes" id="UP000037600"/>
    </source>
</evidence>
<dbReference type="PIRSF" id="PIRSF001097">
    <property type="entry name" value="Agarase"/>
    <property type="match status" value="1"/>
</dbReference>
<feature type="active site" description="Nucleophile" evidence="5">
    <location>
        <position position="135"/>
    </location>
</feature>
<protein>
    <submittedName>
        <fullName evidence="7">Glycosyl hydrolase</fullName>
    </submittedName>
</protein>
<evidence type="ECO:0000256" key="4">
    <source>
        <dbReference type="ARBA" id="ARBA00023295"/>
    </source>
</evidence>
<feature type="active site" description="Proton donor" evidence="5">
    <location>
        <position position="140"/>
    </location>
</feature>
<evidence type="ECO:0000256" key="5">
    <source>
        <dbReference type="PIRSR" id="PIRSR001097-50"/>
    </source>
</evidence>
<dbReference type="GO" id="GO:0005975">
    <property type="term" value="P:carbohydrate metabolic process"/>
    <property type="evidence" value="ECO:0007669"/>
    <property type="project" value="InterPro"/>
</dbReference>
<dbReference type="Proteomes" id="UP000037600">
    <property type="component" value="Unassembled WGS sequence"/>
</dbReference>
<evidence type="ECO:0000313" key="7">
    <source>
        <dbReference type="EMBL" id="KMT67016.1"/>
    </source>
</evidence>
<proteinExistence type="inferred from homology"/>
<evidence type="ECO:0000256" key="3">
    <source>
        <dbReference type="ARBA" id="ARBA00022801"/>
    </source>
</evidence>
<keyword evidence="8" id="KW-1185">Reference proteome</keyword>
<dbReference type="EMBL" id="LAZL01000002">
    <property type="protein sequence ID" value="KMT67016.1"/>
    <property type="molecule type" value="Genomic_DNA"/>
</dbReference>
<dbReference type="Gene3D" id="2.60.120.200">
    <property type="match status" value="1"/>
</dbReference>
<gene>
    <name evidence="7" type="ORF">XM47_01770</name>
</gene>
<dbReference type="GO" id="GO:0033916">
    <property type="term" value="F:beta-agarase activity"/>
    <property type="evidence" value="ECO:0007669"/>
    <property type="project" value="InterPro"/>
</dbReference>
<dbReference type="InterPro" id="IPR016287">
    <property type="entry name" value="Beta_agarase"/>
</dbReference>
<name>A0A0J8JQM4_9ALTE</name>
<accession>A0A0J8JQM4</accession>
<dbReference type="AlphaFoldDB" id="A0A0J8JQM4"/>
<dbReference type="InterPro" id="IPR013320">
    <property type="entry name" value="ConA-like_dom_sf"/>
</dbReference>
<reference evidence="7 8" key="1">
    <citation type="submission" date="2015-04" db="EMBL/GenBank/DDBJ databases">
        <title>Draft Genome Sequence of the Novel Agar-Digesting Marine Bacterium Q1.</title>
        <authorList>
            <person name="Li Y."/>
            <person name="Li D."/>
            <person name="Chen G."/>
            <person name="Du Z."/>
        </authorList>
    </citation>
    <scope>NUCLEOTIDE SEQUENCE [LARGE SCALE GENOMIC DNA]</scope>
    <source>
        <strain evidence="7 8">Q1</strain>
    </source>
</reference>
<sequence length="273" mass="31670">MNGPYTKPNKAPEIEALNWQLVESLSDEFNDNHIDLTKWQLQPRANGWVWIGRPPGLFKAENVTEAEGNLNVEVSVLPNKKTIENKEFLYQGAIVRSLEAGQPGWYYETRMKANATEMSSTFWLMTKGNTVKKLELDIQECVGKRSDNAADWSKGWDQIFHSNSIHRTNQYNPDHIQIEDSVTTKTKNHERYYVYAAWWKSETEVRFYLDGEYVYSITPPIGWDVPAFIHMAIETYDWNPVPQGGGMIKTGNKEQRTTSYDWVRVWQIKPEAN</sequence>